<evidence type="ECO:0000256" key="1">
    <source>
        <dbReference type="SAM" id="Coils"/>
    </source>
</evidence>
<evidence type="ECO:0000313" key="3">
    <source>
        <dbReference type="Proteomes" id="UP001620626"/>
    </source>
</evidence>
<gene>
    <name evidence="2" type="ORF">niasHT_008925</name>
</gene>
<keyword evidence="3" id="KW-1185">Reference proteome</keyword>
<evidence type="ECO:0000313" key="2">
    <source>
        <dbReference type="EMBL" id="KAL3120171.1"/>
    </source>
</evidence>
<reference evidence="2 3" key="1">
    <citation type="submission" date="2024-10" db="EMBL/GenBank/DDBJ databases">
        <authorList>
            <person name="Kim D."/>
        </authorList>
    </citation>
    <scope>NUCLEOTIDE SEQUENCE [LARGE SCALE GENOMIC DNA]</scope>
    <source>
        <strain evidence="2">BH-2024</strain>
    </source>
</reference>
<dbReference type="EMBL" id="JBICBT010000221">
    <property type="protein sequence ID" value="KAL3120171.1"/>
    <property type="molecule type" value="Genomic_DNA"/>
</dbReference>
<name>A0ABD2LY50_9BILA</name>
<dbReference type="AlphaFoldDB" id="A0ABD2LY50"/>
<proteinExistence type="predicted"/>
<comment type="caution">
    <text evidence="2">The sequence shown here is derived from an EMBL/GenBank/DDBJ whole genome shotgun (WGS) entry which is preliminary data.</text>
</comment>
<feature type="coiled-coil region" evidence="1">
    <location>
        <begin position="176"/>
        <end position="217"/>
    </location>
</feature>
<accession>A0ABD2LY50</accession>
<sequence>MSSHRFLCHSVERFLIFAAGGDVNDVVDEDDNDENDNAGAVDGIPELFPFAVVFERNSRVLIPGRSQKLAFDKLPKLLTQAQPDPGIPSSCFPDLALLSDIELHRLLGDTELLADCPQEAKPLKSSAIRRLLNHRKWKKALVRQILAEKAFCFEFERPSAHSNSDELGRSGYGGRAVQEQNLVERLKAELMRVTAERDEAEEKVEILHQKLLDSEQLFKFIKANHIKLLVEKEQKFDGDEQGRKIKGLMEEVAELKAKDRGEGIEEFSKNPKQKIAVKQKSDLKPQLKLNIVKKSKTNIVKPKKNSKKSEAEKCNIRPLNSIIFRKPPPQVTPNYRPPSLNSIRTFPPNNGTVSPFSNFAHIPLLAYPTPSPYLAPASPFHYVWLIKIQAEHQLIAAFHRHAPGRRICGAGGD</sequence>
<protein>
    <submittedName>
        <fullName evidence="2">Uncharacterized protein</fullName>
    </submittedName>
</protein>
<organism evidence="2 3">
    <name type="scientific">Heterodera trifolii</name>
    <dbReference type="NCBI Taxonomy" id="157864"/>
    <lineage>
        <taxon>Eukaryota</taxon>
        <taxon>Metazoa</taxon>
        <taxon>Ecdysozoa</taxon>
        <taxon>Nematoda</taxon>
        <taxon>Chromadorea</taxon>
        <taxon>Rhabditida</taxon>
        <taxon>Tylenchina</taxon>
        <taxon>Tylenchomorpha</taxon>
        <taxon>Tylenchoidea</taxon>
        <taxon>Heteroderidae</taxon>
        <taxon>Heteroderinae</taxon>
        <taxon>Heterodera</taxon>
    </lineage>
</organism>
<keyword evidence="1" id="KW-0175">Coiled coil</keyword>
<dbReference type="Proteomes" id="UP001620626">
    <property type="component" value="Unassembled WGS sequence"/>
</dbReference>